<protein>
    <submittedName>
        <fullName evidence="6">G protein-coupled receptor</fullName>
    </submittedName>
</protein>
<reference evidence="6" key="2">
    <citation type="submission" date="2022-06" db="UniProtKB">
        <authorList>
            <consortium name="EnsemblMetazoa"/>
        </authorList>
    </citation>
    <scope>IDENTIFICATION</scope>
    <source>
        <strain evidence="6">PS312</strain>
    </source>
</reference>
<evidence type="ECO:0000256" key="3">
    <source>
        <dbReference type="ARBA" id="ARBA00022692"/>
    </source>
</evidence>
<dbReference type="GO" id="GO:0016020">
    <property type="term" value="C:membrane"/>
    <property type="evidence" value="ECO:0007669"/>
    <property type="project" value="UniProtKB-SubCell"/>
</dbReference>
<keyword evidence="7" id="KW-1185">Reference proteome</keyword>
<evidence type="ECO:0000256" key="2">
    <source>
        <dbReference type="ARBA" id="ARBA00009166"/>
    </source>
</evidence>
<accession>A0A8R1Z052</accession>
<evidence type="ECO:0000313" key="6">
    <source>
        <dbReference type="EnsemblMetazoa" id="PPA40524.1"/>
    </source>
</evidence>
<proteinExistence type="inferred from homology"/>
<keyword evidence="4" id="KW-1133">Transmembrane helix</keyword>
<evidence type="ECO:0000256" key="5">
    <source>
        <dbReference type="ARBA" id="ARBA00023136"/>
    </source>
</evidence>
<name>A0A2A6C301_PRIPA</name>
<dbReference type="EnsemblMetazoa" id="PPA40524.1">
    <property type="protein sequence ID" value="PPA40524.1"/>
    <property type="gene ID" value="WBGene00278893"/>
</dbReference>
<comment type="similarity">
    <text evidence="2">Belongs to the nematode receptor-like protein srd family.</text>
</comment>
<reference evidence="7" key="1">
    <citation type="journal article" date="2008" name="Nat. Genet.">
        <title>The Pristionchus pacificus genome provides a unique perspective on nematode lifestyle and parasitism.</title>
        <authorList>
            <person name="Dieterich C."/>
            <person name="Clifton S.W."/>
            <person name="Schuster L.N."/>
            <person name="Chinwalla A."/>
            <person name="Delehaunty K."/>
            <person name="Dinkelacker I."/>
            <person name="Fulton L."/>
            <person name="Fulton R."/>
            <person name="Godfrey J."/>
            <person name="Minx P."/>
            <person name="Mitreva M."/>
            <person name="Roeseler W."/>
            <person name="Tian H."/>
            <person name="Witte H."/>
            <person name="Yang S.P."/>
            <person name="Wilson R.K."/>
            <person name="Sommer R.J."/>
        </authorList>
    </citation>
    <scope>NUCLEOTIDE SEQUENCE [LARGE SCALE GENOMIC DNA]</scope>
    <source>
        <strain evidence="7">PS312</strain>
    </source>
</reference>
<evidence type="ECO:0000256" key="1">
    <source>
        <dbReference type="ARBA" id="ARBA00004141"/>
    </source>
</evidence>
<comment type="subcellular location">
    <subcellularLocation>
        <location evidence="1">Membrane</location>
        <topology evidence="1">Multi-pass membrane protein</topology>
    </subcellularLocation>
</comment>
<organism evidence="6 7">
    <name type="scientific">Pristionchus pacificus</name>
    <name type="common">Parasitic nematode worm</name>
    <dbReference type="NCBI Taxonomy" id="54126"/>
    <lineage>
        <taxon>Eukaryota</taxon>
        <taxon>Metazoa</taxon>
        <taxon>Ecdysozoa</taxon>
        <taxon>Nematoda</taxon>
        <taxon>Chromadorea</taxon>
        <taxon>Rhabditida</taxon>
        <taxon>Rhabditina</taxon>
        <taxon>Diplogasteromorpha</taxon>
        <taxon>Diplogasteroidea</taxon>
        <taxon>Neodiplogasteridae</taxon>
        <taxon>Pristionchus</taxon>
    </lineage>
</organism>
<accession>A0A2A6C301</accession>
<dbReference type="AlphaFoldDB" id="A0A2A6C301"/>
<dbReference type="InterPro" id="IPR050920">
    <property type="entry name" value="Nematode_rcpt-like_delta"/>
</dbReference>
<sequence length="107" mass="12410">MHTDEYFLAAFYGPCRLTESSKGCFISLCCLMHGYAHYLLYLLSIHIRRLLTTRLNMSERSRKIHRLIVKGLLLQALLPTLYTVSVGKTMNDFQSTLEEEFSLFLKS</sequence>
<evidence type="ECO:0000256" key="4">
    <source>
        <dbReference type="ARBA" id="ARBA00022989"/>
    </source>
</evidence>
<keyword evidence="5" id="KW-0472">Membrane</keyword>
<keyword evidence="3" id="KW-0812">Transmembrane</keyword>
<dbReference type="PANTHER" id="PTHR22945">
    <property type="entry name" value="SERPENTINE RECEPTOR, CLASS D DELTA"/>
    <property type="match status" value="1"/>
</dbReference>
<evidence type="ECO:0000313" key="7">
    <source>
        <dbReference type="Proteomes" id="UP000005239"/>
    </source>
</evidence>
<dbReference type="Pfam" id="PF10317">
    <property type="entry name" value="7TM_GPCR_Srd"/>
    <property type="match status" value="1"/>
</dbReference>
<dbReference type="Proteomes" id="UP000005239">
    <property type="component" value="Unassembled WGS sequence"/>
</dbReference>
<dbReference type="PANTHER" id="PTHR22945:SF40">
    <property type="entry name" value="SERPENTINE RECEPTOR, CLASS D (DELTA)-RELATED"/>
    <property type="match status" value="1"/>
</dbReference>
<gene>
    <name evidence="6" type="primary">WBGene00278893</name>
</gene>
<dbReference type="InterPro" id="IPR019421">
    <property type="entry name" value="7TM_GPCR_serpentine_rcpt_Srd"/>
</dbReference>